<proteinExistence type="predicted"/>
<comment type="caution">
    <text evidence="2">The sequence shown here is derived from an EMBL/GenBank/DDBJ whole genome shotgun (WGS) entry which is preliminary data.</text>
</comment>
<feature type="compositionally biased region" description="Basic and acidic residues" evidence="1">
    <location>
        <begin position="132"/>
        <end position="150"/>
    </location>
</feature>
<gene>
    <name evidence="2" type="ORF">AK830_g3320</name>
</gene>
<feature type="compositionally biased region" description="Low complexity" evidence="1">
    <location>
        <begin position="104"/>
        <end position="119"/>
    </location>
</feature>
<organism evidence="2 3">
    <name type="scientific">Neonectria ditissima</name>
    <dbReference type="NCBI Taxonomy" id="78410"/>
    <lineage>
        <taxon>Eukaryota</taxon>
        <taxon>Fungi</taxon>
        <taxon>Dikarya</taxon>
        <taxon>Ascomycota</taxon>
        <taxon>Pezizomycotina</taxon>
        <taxon>Sordariomycetes</taxon>
        <taxon>Hypocreomycetidae</taxon>
        <taxon>Hypocreales</taxon>
        <taxon>Nectriaceae</taxon>
        <taxon>Neonectria</taxon>
    </lineage>
</organism>
<dbReference type="EMBL" id="LKCW01000036">
    <property type="protein sequence ID" value="KPM43247.1"/>
    <property type="molecule type" value="Genomic_DNA"/>
</dbReference>
<name>A0A0P7BS95_9HYPO</name>
<dbReference type="Proteomes" id="UP000050424">
    <property type="component" value="Unassembled WGS sequence"/>
</dbReference>
<evidence type="ECO:0000256" key="1">
    <source>
        <dbReference type="SAM" id="MobiDB-lite"/>
    </source>
</evidence>
<reference evidence="2 3" key="1">
    <citation type="submission" date="2015-09" db="EMBL/GenBank/DDBJ databases">
        <title>Draft genome of a European isolate of the apple canker pathogen Neonectria ditissima.</title>
        <authorList>
            <person name="Gomez-Cortecero A."/>
            <person name="Harrison R.J."/>
            <person name="Armitage A.D."/>
        </authorList>
    </citation>
    <scope>NUCLEOTIDE SEQUENCE [LARGE SCALE GENOMIC DNA]</scope>
    <source>
        <strain evidence="2 3">R09/05</strain>
    </source>
</reference>
<protein>
    <submittedName>
        <fullName evidence="2">Uncharacterized protein</fullName>
    </submittedName>
</protein>
<keyword evidence="3" id="KW-1185">Reference proteome</keyword>
<dbReference type="AlphaFoldDB" id="A0A0P7BS95"/>
<feature type="region of interest" description="Disordered" evidence="1">
    <location>
        <begin position="73"/>
        <end position="157"/>
    </location>
</feature>
<accession>A0A0P7BS95</accession>
<sequence length="157" mass="17001">MHSHLVAVDPRLCRAYRNHRNLQDHAREGTHILAAYQRNDKTGPGRAAVLADDFIRLGKQWTRLLSNAEINPAPAQSADIPPIARPPAPPTATVTSSLAESQGPLRALPAPSAAAGARPLLRRKVSPLIAPRRRESDGRPRPSSDPDPARPRPVVIV</sequence>
<evidence type="ECO:0000313" key="3">
    <source>
        <dbReference type="Proteomes" id="UP000050424"/>
    </source>
</evidence>
<evidence type="ECO:0000313" key="2">
    <source>
        <dbReference type="EMBL" id="KPM43247.1"/>
    </source>
</evidence>